<keyword evidence="7" id="KW-1185">Reference proteome</keyword>
<dbReference type="PROSITE" id="PS51900">
    <property type="entry name" value="CB"/>
    <property type="match status" value="1"/>
</dbReference>
<sequence length="442" mass="49378">MKRWQARWRDKDGRQQSKSFPENMKRAAAAYQRGQRAAVDEGRDPLPHRGRRDPAGGPTIAVYVETFLGRHEARQGTVEAYGYRLRGHVVPVLGNRRITELRRPEYKRFFADLKAMGMADPHRSQVKKALSAMLSAALDDPDFGHLMPGNQVVGIKLPQGRRKKARLAWEQVVALAEEITPTFEMLIWYGALQGLRSMEAAGVRTSDMKCRLKKLEVEEQRRGGKSAPLKTEHSYAVIPMGSFLVAKYVSHMKRRTTPPSTDVLRHRDKRGWSPRPEEYDDLVTVGRFGTPVREDALCRAFNLAKDAACAKGIMIPKEATFRDLRDFMDAVLIASGVPPRNVQARMRHGTLAETLDTYGFALEVDWENAPASFEELYGIPAPPGLPEAALVPHAERTRRRGVASTPEVPHGAERVAGATAHVGPRGMAASTWLPFARVPLLR</sequence>
<dbReference type="SUPFAM" id="SSF56349">
    <property type="entry name" value="DNA breaking-rejoining enzymes"/>
    <property type="match status" value="1"/>
</dbReference>
<dbReference type="RefSeq" id="WP_381836480.1">
    <property type="nucleotide sequence ID" value="NZ_JBHTCF010000016.1"/>
</dbReference>
<proteinExistence type="predicted"/>
<feature type="compositionally biased region" description="Basic and acidic residues" evidence="4">
    <location>
        <begin position="38"/>
        <end position="47"/>
    </location>
</feature>
<dbReference type="Proteomes" id="UP001596523">
    <property type="component" value="Unassembled WGS sequence"/>
</dbReference>
<evidence type="ECO:0000256" key="3">
    <source>
        <dbReference type="PROSITE-ProRule" id="PRU01248"/>
    </source>
</evidence>
<organism evidence="6 7">
    <name type="scientific">Streptomyces monticola</name>
    <dbReference type="NCBI Taxonomy" id="2666263"/>
    <lineage>
        <taxon>Bacteria</taxon>
        <taxon>Bacillati</taxon>
        <taxon>Actinomycetota</taxon>
        <taxon>Actinomycetes</taxon>
        <taxon>Kitasatosporales</taxon>
        <taxon>Streptomycetaceae</taxon>
        <taxon>Streptomyces</taxon>
    </lineage>
</organism>
<evidence type="ECO:0000313" key="6">
    <source>
        <dbReference type="EMBL" id="MFC7308462.1"/>
    </source>
</evidence>
<feature type="compositionally biased region" description="Low complexity" evidence="4">
    <location>
        <begin position="26"/>
        <end position="37"/>
    </location>
</feature>
<keyword evidence="2" id="KW-0233">DNA recombination</keyword>
<comment type="caution">
    <text evidence="6">The sequence shown here is derived from an EMBL/GenBank/DDBJ whole genome shotgun (WGS) entry which is preliminary data.</text>
</comment>
<protein>
    <recommendedName>
        <fullName evidence="5">Core-binding (CB) domain-containing protein</fullName>
    </recommendedName>
</protein>
<dbReference type="InterPro" id="IPR044068">
    <property type="entry name" value="CB"/>
</dbReference>
<evidence type="ECO:0000256" key="2">
    <source>
        <dbReference type="ARBA" id="ARBA00023172"/>
    </source>
</evidence>
<dbReference type="Gene3D" id="1.10.443.10">
    <property type="entry name" value="Intergrase catalytic core"/>
    <property type="match status" value="1"/>
</dbReference>
<dbReference type="InterPro" id="IPR010998">
    <property type="entry name" value="Integrase_recombinase_N"/>
</dbReference>
<evidence type="ECO:0000256" key="4">
    <source>
        <dbReference type="SAM" id="MobiDB-lite"/>
    </source>
</evidence>
<feature type="domain" description="Core-binding (CB)" evidence="5">
    <location>
        <begin position="58"/>
        <end position="138"/>
    </location>
</feature>
<dbReference type="InterPro" id="IPR011010">
    <property type="entry name" value="DNA_brk_join_enz"/>
</dbReference>
<dbReference type="EMBL" id="JBHTCF010000016">
    <property type="protein sequence ID" value="MFC7308462.1"/>
    <property type="molecule type" value="Genomic_DNA"/>
</dbReference>
<evidence type="ECO:0000313" key="7">
    <source>
        <dbReference type="Proteomes" id="UP001596523"/>
    </source>
</evidence>
<dbReference type="InterPro" id="IPR013762">
    <property type="entry name" value="Integrase-like_cat_sf"/>
</dbReference>
<gene>
    <name evidence="6" type="ORF">ACFQVC_30115</name>
</gene>
<evidence type="ECO:0000259" key="5">
    <source>
        <dbReference type="PROSITE" id="PS51900"/>
    </source>
</evidence>
<evidence type="ECO:0000256" key="1">
    <source>
        <dbReference type="ARBA" id="ARBA00023125"/>
    </source>
</evidence>
<name>A0ABW2JRS3_9ACTN</name>
<keyword evidence="1 3" id="KW-0238">DNA-binding</keyword>
<accession>A0ABW2JRS3</accession>
<dbReference type="Gene3D" id="1.10.150.130">
    <property type="match status" value="1"/>
</dbReference>
<feature type="region of interest" description="Disordered" evidence="4">
    <location>
        <begin position="1"/>
        <end position="57"/>
    </location>
</feature>
<reference evidence="7" key="1">
    <citation type="journal article" date="2019" name="Int. J. Syst. Evol. Microbiol.">
        <title>The Global Catalogue of Microorganisms (GCM) 10K type strain sequencing project: providing services to taxonomists for standard genome sequencing and annotation.</title>
        <authorList>
            <consortium name="The Broad Institute Genomics Platform"/>
            <consortium name="The Broad Institute Genome Sequencing Center for Infectious Disease"/>
            <person name="Wu L."/>
            <person name="Ma J."/>
        </authorList>
    </citation>
    <scope>NUCLEOTIDE SEQUENCE [LARGE SCALE GENOMIC DNA]</scope>
    <source>
        <strain evidence="7">SYNS20</strain>
    </source>
</reference>